<dbReference type="EMBL" id="JANPWB010000012">
    <property type="protein sequence ID" value="KAJ1112752.1"/>
    <property type="molecule type" value="Genomic_DNA"/>
</dbReference>
<dbReference type="Proteomes" id="UP001066276">
    <property type="component" value="Chromosome 8"/>
</dbReference>
<name>A0AAV7N9L0_PLEWA</name>
<dbReference type="AlphaFoldDB" id="A0AAV7N9L0"/>
<proteinExistence type="predicted"/>
<gene>
    <name evidence="1" type="ORF">NDU88_001013</name>
</gene>
<reference evidence="1" key="1">
    <citation type="journal article" date="2022" name="bioRxiv">
        <title>Sequencing and chromosome-scale assembly of the giantPleurodeles waltlgenome.</title>
        <authorList>
            <person name="Brown T."/>
            <person name="Elewa A."/>
            <person name="Iarovenko S."/>
            <person name="Subramanian E."/>
            <person name="Araus A.J."/>
            <person name="Petzold A."/>
            <person name="Susuki M."/>
            <person name="Suzuki K.-i.T."/>
            <person name="Hayashi T."/>
            <person name="Toyoda A."/>
            <person name="Oliveira C."/>
            <person name="Osipova E."/>
            <person name="Leigh N.D."/>
            <person name="Simon A."/>
            <person name="Yun M.H."/>
        </authorList>
    </citation>
    <scope>NUCLEOTIDE SEQUENCE</scope>
    <source>
        <strain evidence="1">20211129_DDA</strain>
        <tissue evidence="1">Liver</tissue>
    </source>
</reference>
<comment type="caution">
    <text evidence="1">The sequence shown here is derived from an EMBL/GenBank/DDBJ whole genome shotgun (WGS) entry which is preliminary data.</text>
</comment>
<protein>
    <submittedName>
        <fullName evidence="1">Uncharacterized protein</fullName>
    </submittedName>
</protein>
<keyword evidence="2" id="KW-1185">Reference proteome</keyword>
<evidence type="ECO:0000313" key="2">
    <source>
        <dbReference type="Proteomes" id="UP001066276"/>
    </source>
</evidence>
<accession>A0AAV7N9L0</accession>
<organism evidence="1 2">
    <name type="scientific">Pleurodeles waltl</name>
    <name type="common">Iberian ribbed newt</name>
    <dbReference type="NCBI Taxonomy" id="8319"/>
    <lineage>
        <taxon>Eukaryota</taxon>
        <taxon>Metazoa</taxon>
        <taxon>Chordata</taxon>
        <taxon>Craniata</taxon>
        <taxon>Vertebrata</taxon>
        <taxon>Euteleostomi</taxon>
        <taxon>Amphibia</taxon>
        <taxon>Batrachia</taxon>
        <taxon>Caudata</taxon>
        <taxon>Salamandroidea</taxon>
        <taxon>Salamandridae</taxon>
        <taxon>Pleurodelinae</taxon>
        <taxon>Pleurodeles</taxon>
    </lineage>
</organism>
<sequence>MRRTSRPQTAAWAVKGVGYGVRPGHATAALPQVFRPPSLRGSAPCREWGSAYPSLHVVVGLPWGWGTAGSALSVVRSPCRSRGH</sequence>
<evidence type="ECO:0000313" key="1">
    <source>
        <dbReference type="EMBL" id="KAJ1112752.1"/>
    </source>
</evidence>